<accession>A0A316UUC1</accession>
<keyword evidence="2 3" id="KW-0342">GTP-binding</keyword>
<dbReference type="GO" id="GO:0005794">
    <property type="term" value="C:Golgi apparatus"/>
    <property type="evidence" value="ECO:0007669"/>
    <property type="project" value="TreeGrafter"/>
</dbReference>
<dbReference type="InterPro" id="IPR027417">
    <property type="entry name" value="P-loop_NTPase"/>
</dbReference>
<evidence type="ECO:0000256" key="1">
    <source>
        <dbReference type="ARBA" id="ARBA00022741"/>
    </source>
</evidence>
<dbReference type="GO" id="GO:0034067">
    <property type="term" value="P:protein localization to Golgi apparatus"/>
    <property type="evidence" value="ECO:0007669"/>
    <property type="project" value="TreeGrafter"/>
</dbReference>
<dbReference type="PANTHER" id="PTHR45909:SF1">
    <property type="entry name" value="ADP-RIBOSYLATION FACTOR-RELATED PROTEIN 1"/>
    <property type="match status" value="1"/>
</dbReference>
<dbReference type="GO" id="GO:0005525">
    <property type="term" value="F:GTP binding"/>
    <property type="evidence" value="ECO:0007669"/>
    <property type="project" value="UniProtKB-KW"/>
</dbReference>
<dbReference type="InterPro" id="IPR024156">
    <property type="entry name" value="Small_GTPase_ARF"/>
</dbReference>
<feature type="compositionally biased region" description="Low complexity" evidence="4">
    <location>
        <begin position="112"/>
        <end position="138"/>
    </location>
</feature>
<dbReference type="PANTHER" id="PTHR45909">
    <property type="entry name" value="ADP-RIBOSYLATION FACTOR-RELATED PROTEIN 1"/>
    <property type="match status" value="1"/>
</dbReference>
<name>A0A316UUC1_9BASI</name>
<feature type="region of interest" description="Disordered" evidence="4">
    <location>
        <begin position="216"/>
        <end position="300"/>
    </location>
</feature>
<feature type="compositionally biased region" description="Acidic residues" evidence="4">
    <location>
        <begin position="372"/>
        <end position="391"/>
    </location>
</feature>
<feature type="region of interest" description="Disordered" evidence="4">
    <location>
        <begin position="109"/>
        <end position="142"/>
    </location>
</feature>
<dbReference type="EMBL" id="KZ819668">
    <property type="protein sequence ID" value="PWN27503.1"/>
    <property type="molecule type" value="Genomic_DNA"/>
</dbReference>
<reference evidence="5 6" key="1">
    <citation type="journal article" date="2018" name="Mol. Biol. Evol.">
        <title>Broad Genomic Sampling Reveals a Smut Pathogenic Ancestry of the Fungal Clade Ustilaginomycotina.</title>
        <authorList>
            <person name="Kijpornyongpan T."/>
            <person name="Mondo S.J."/>
            <person name="Barry K."/>
            <person name="Sandor L."/>
            <person name="Lee J."/>
            <person name="Lipzen A."/>
            <person name="Pangilinan J."/>
            <person name="LaButti K."/>
            <person name="Hainaut M."/>
            <person name="Henrissat B."/>
            <person name="Grigoriev I.V."/>
            <person name="Spatafora J.W."/>
            <person name="Aime M.C."/>
        </authorList>
    </citation>
    <scope>NUCLEOTIDE SEQUENCE [LARGE SCALE GENOMIC DNA]</scope>
    <source>
        <strain evidence="5 6">MCA 5214</strain>
    </source>
</reference>
<feature type="region of interest" description="Disordered" evidence="4">
    <location>
        <begin position="43"/>
        <end position="76"/>
    </location>
</feature>
<dbReference type="GO" id="GO:0043001">
    <property type="term" value="P:Golgi to plasma membrane protein transport"/>
    <property type="evidence" value="ECO:0007669"/>
    <property type="project" value="TreeGrafter"/>
</dbReference>
<dbReference type="OrthoDB" id="414781at2759"/>
<sequence length="431" mass="45996">MFHLLSSLYTDLTTRPRFNILFLGGPSSGKTSLLAVLKEEYVEPPKQRGEAEGSGMRRRRQQEALPRTRPTVGQNVLDIVAPSLPEEPMSEDAEGSSSALRGLQQIWPRPPAAESLPSSPSVASTSKGGWFSSSSPSPATLTHQAVRTTSVLHIWDLGGDPSLRPIWREYYKEAHAVIYFWDVASAQGREDEWETLRTLSEEGALRGKPVLVVLSRGDRGAASGKEGRTRGGRSAEGDGGATLSPQEEHEEGDLSLSMDDPRRSGLDGIITENDAAAEEARPTAPDHADQKPDDASKPAGTAATLLRSTTQDDVLESLKAFIESHIEAHVVEEIGNASVDSSRSANTAKAGGGDGAAQKVEGGDGGAGEEQGGADEAEDDADDEGSLDDEGPPQLFPPTTLLPLSLVEGYGERDVMRWMIARSLEAAKARR</sequence>
<keyword evidence="1 3" id="KW-0547">Nucleotide-binding</keyword>
<dbReference type="Proteomes" id="UP000245884">
    <property type="component" value="Unassembled WGS sequence"/>
</dbReference>
<feature type="compositionally biased region" description="Basic and acidic residues" evidence="4">
    <location>
        <begin position="225"/>
        <end position="236"/>
    </location>
</feature>
<dbReference type="Gene3D" id="3.40.50.300">
    <property type="entry name" value="P-loop containing nucleotide triphosphate hydrolases"/>
    <property type="match status" value="1"/>
</dbReference>
<evidence type="ECO:0000256" key="2">
    <source>
        <dbReference type="ARBA" id="ARBA00023134"/>
    </source>
</evidence>
<dbReference type="STRING" id="1569628.A0A316UUC1"/>
<protein>
    <recommendedName>
        <fullName evidence="7">P-loop containing nucleoside triphosphate hydrolase protein</fullName>
    </recommendedName>
</protein>
<dbReference type="GeneID" id="37028090"/>
<dbReference type="SUPFAM" id="SSF52540">
    <property type="entry name" value="P-loop containing nucleoside triphosphate hydrolases"/>
    <property type="match status" value="1"/>
</dbReference>
<evidence type="ECO:0000313" key="5">
    <source>
        <dbReference type="EMBL" id="PWN27503.1"/>
    </source>
</evidence>
<proteinExistence type="predicted"/>
<dbReference type="InterPro" id="IPR006689">
    <property type="entry name" value="Small_GTPase_ARF/SAR"/>
</dbReference>
<dbReference type="GO" id="GO:0006886">
    <property type="term" value="P:intracellular protein transport"/>
    <property type="evidence" value="ECO:0007669"/>
    <property type="project" value="TreeGrafter"/>
</dbReference>
<feature type="compositionally biased region" description="Polar residues" evidence="4">
    <location>
        <begin position="338"/>
        <end position="347"/>
    </location>
</feature>
<evidence type="ECO:0000256" key="3">
    <source>
        <dbReference type="PIRSR" id="PIRSR606689-1"/>
    </source>
</evidence>
<evidence type="ECO:0000256" key="4">
    <source>
        <dbReference type="SAM" id="MobiDB-lite"/>
    </source>
</evidence>
<evidence type="ECO:0000313" key="6">
    <source>
        <dbReference type="Proteomes" id="UP000245884"/>
    </source>
</evidence>
<dbReference type="AlphaFoldDB" id="A0A316UUC1"/>
<gene>
    <name evidence="5" type="ORF">BDZ90DRAFT_232474</name>
</gene>
<dbReference type="GO" id="GO:0003924">
    <property type="term" value="F:GTPase activity"/>
    <property type="evidence" value="ECO:0007669"/>
    <property type="project" value="InterPro"/>
</dbReference>
<dbReference type="Pfam" id="PF00025">
    <property type="entry name" value="Arf"/>
    <property type="match status" value="1"/>
</dbReference>
<feature type="binding site" evidence="3">
    <location>
        <position position="159"/>
    </location>
    <ligand>
        <name>GTP</name>
        <dbReference type="ChEBI" id="CHEBI:37565"/>
    </ligand>
</feature>
<evidence type="ECO:0008006" key="7">
    <source>
        <dbReference type="Google" id="ProtNLM"/>
    </source>
</evidence>
<feature type="region of interest" description="Disordered" evidence="4">
    <location>
        <begin position="338"/>
        <end position="401"/>
    </location>
</feature>
<dbReference type="RefSeq" id="XP_025362115.1">
    <property type="nucleotide sequence ID" value="XM_025506267.1"/>
</dbReference>
<keyword evidence="6" id="KW-1185">Reference proteome</keyword>
<feature type="compositionally biased region" description="Basic and acidic residues" evidence="4">
    <location>
        <begin position="278"/>
        <end position="296"/>
    </location>
</feature>
<organism evidence="5 6">
    <name type="scientific">Jaminaea rosea</name>
    <dbReference type="NCBI Taxonomy" id="1569628"/>
    <lineage>
        <taxon>Eukaryota</taxon>
        <taxon>Fungi</taxon>
        <taxon>Dikarya</taxon>
        <taxon>Basidiomycota</taxon>
        <taxon>Ustilaginomycotina</taxon>
        <taxon>Exobasidiomycetes</taxon>
        <taxon>Microstromatales</taxon>
        <taxon>Microstromatales incertae sedis</taxon>
        <taxon>Jaminaea</taxon>
    </lineage>
</organism>